<keyword evidence="10" id="KW-0479">Metal-binding</keyword>
<dbReference type="EC" id="2.4.2.14" evidence="3 8"/>
<dbReference type="Pfam" id="PF13522">
    <property type="entry name" value="GATase_6"/>
    <property type="match status" value="1"/>
</dbReference>
<evidence type="ECO:0000256" key="9">
    <source>
        <dbReference type="PIRSR" id="PIRSR000485-1"/>
    </source>
</evidence>
<evidence type="ECO:0000256" key="8">
    <source>
        <dbReference type="PIRNR" id="PIRNR000485"/>
    </source>
</evidence>
<dbReference type="SUPFAM" id="SSF53271">
    <property type="entry name" value="PRTase-like"/>
    <property type="match status" value="1"/>
</dbReference>
<dbReference type="GO" id="GO:0046872">
    <property type="term" value="F:metal ion binding"/>
    <property type="evidence" value="ECO:0007669"/>
    <property type="project" value="UniProtKB-KW"/>
</dbReference>
<dbReference type="GO" id="GO:0051536">
    <property type="term" value="F:iron-sulfur cluster binding"/>
    <property type="evidence" value="ECO:0007669"/>
    <property type="project" value="UniProtKB-KW"/>
</dbReference>
<evidence type="ECO:0000313" key="13">
    <source>
        <dbReference type="EMBL" id="PIS43092.1"/>
    </source>
</evidence>
<evidence type="ECO:0000256" key="11">
    <source>
        <dbReference type="PIRSR" id="PIRSR000485-3"/>
    </source>
</evidence>
<comment type="catalytic activity">
    <reaction evidence="8">
        <text>5-phospho-beta-D-ribosylamine + L-glutamate + diphosphate = 5-phospho-alpha-D-ribose 1-diphosphate + L-glutamine + H2O</text>
        <dbReference type="Rhea" id="RHEA:14905"/>
        <dbReference type="ChEBI" id="CHEBI:15377"/>
        <dbReference type="ChEBI" id="CHEBI:29985"/>
        <dbReference type="ChEBI" id="CHEBI:33019"/>
        <dbReference type="ChEBI" id="CHEBI:58017"/>
        <dbReference type="ChEBI" id="CHEBI:58359"/>
        <dbReference type="ChEBI" id="CHEBI:58681"/>
        <dbReference type="EC" id="2.4.2.14"/>
    </reaction>
</comment>
<evidence type="ECO:0000256" key="1">
    <source>
        <dbReference type="ARBA" id="ARBA00005209"/>
    </source>
</evidence>
<dbReference type="PROSITE" id="PS51278">
    <property type="entry name" value="GATASE_TYPE_2"/>
    <property type="match status" value="1"/>
</dbReference>
<comment type="caution">
    <text evidence="13">The sequence shown here is derived from an EMBL/GenBank/DDBJ whole genome shotgun (WGS) entry which is preliminary data.</text>
</comment>
<comment type="similarity">
    <text evidence="2 8">In the C-terminal section; belongs to the purine/pyrimidine phosphoribosyltransferase family.</text>
</comment>
<feature type="binding site" evidence="10">
    <location>
        <position position="402"/>
    </location>
    <ligand>
        <name>Mg(2+)</name>
        <dbReference type="ChEBI" id="CHEBI:18420"/>
    </ligand>
</feature>
<keyword evidence="4 8" id="KW-0328">Glycosyltransferase</keyword>
<evidence type="ECO:0000259" key="12">
    <source>
        <dbReference type="PROSITE" id="PS51278"/>
    </source>
</evidence>
<keyword evidence="10" id="KW-0460">Magnesium</keyword>
<keyword evidence="11" id="KW-0408">Iron</keyword>
<dbReference type="GO" id="GO:0006189">
    <property type="term" value="P:'de novo' IMP biosynthetic process"/>
    <property type="evidence" value="ECO:0007669"/>
    <property type="project" value="UniProtKB-UniPathway"/>
</dbReference>
<dbReference type="Proteomes" id="UP000231542">
    <property type="component" value="Unassembled WGS sequence"/>
</dbReference>
<name>A0A2H0YZD2_9BACT</name>
<dbReference type="InterPro" id="IPR000836">
    <property type="entry name" value="PRTase_dom"/>
</dbReference>
<dbReference type="EMBL" id="PEXU01000002">
    <property type="protein sequence ID" value="PIS43092.1"/>
    <property type="molecule type" value="Genomic_DNA"/>
</dbReference>
<dbReference type="InterPro" id="IPR029055">
    <property type="entry name" value="Ntn_hydrolases_N"/>
</dbReference>
<accession>A0A2H0YZD2</accession>
<dbReference type="GO" id="GO:0004044">
    <property type="term" value="F:amidophosphoribosyltransferase activity"/>
    <property type="evidence" value="ECO:0007669"/>
    <property type="project" value="UniProtKB-EC"/>
</dbReference>
<dbReference type="Gene3D" id="3.40.50.2020">
    <property type="match status" value="1"/>
</dbReference>
<feature type="domain" description="Glutamine amidotransferase type-2" evidence="12">
    <location>
        <begin position="2"/>
        <end position="243"/>
    </location>
</feature>
<evidence type="ECO:0000256" key="7">
    <source>
        <dbReference type="ARBA" id="ARBA00022962"/>
    </source>
</evidence>
<feature type="binding site" evidence="11">
    <location>
        <position position="439"/>
    </location>
    <ligand>
        <name>[4Fe-4S] cluster</name>
        <dbReference type="ChEBI" id="CHEBI:49883"/>
    </ligand>
</feature>
<keyword evidence="6 8" id="KW-0658">Purine biosynthesis</keyword>
<dbReference type="AlphaFoldDB" id="A0A2H0YZD2"/>
<protein>
    <recommendedName>
        <fullName evidence="3 8">Amidophosphoribosyltransferase</fullName>
        <shortName evidence="8">ATase</shortName>
        <ecNumber evidence="3 8">2.4.2.14</ecNumber>
    </recommendedName>
    <alternativeName>
        <fullName evidence="8">Glutamine phosphoribosylpyrophosphate amidotransferase</fullName>
    </alternativeName>
</protein>
<dbReference type="InterPro" id="IPR029057">
    <property type="entry name" value="PRTase-like"/>
</dbReference>
<feature type="binding site" evidence="10">
    <location>
        <position position="339"/>
    </location>
    <ligand>
        <name>Mg(2+)</name>
        <dbReference type="ChEBI" id="CHEBI:18420"/>
    </ligand>
</feature>
<gene>
    <name evidence="13" type="ORF">COT24_00130</name>
</gene>
<feature type="binding site" evidence="11">
    <location>
        <position position="490"/>
    </location>
    <ligand>
        <name>[4Fe-4S] cluster</name>
        <dbReference type="ChEBI" id="CHEBI:49883"/>
    </ligand>
</feature>
<reference evidence="13 14" key="1">
    <citation type="submission" date="2017-09" db="EMBL/GenBank/DDBJ databases">
        <title>Depth-based differentiation of microbial function through sediment-hosted aquifers and enrichment of novel symbionts in the deep terrestrial subsurface.</title>
        <authorList>
            <person name="Probst A.J."/>
            <person name="Ladd B."/>
            <person name="Jarett J.K."/>
            <person name="Geller-Mcgrath D.E."/>
            <person name="Sieber C.M."/>
            <person name="Emerson J.B."/>
            <person name="Anantharaman K."/>
            <person name="Thomas B.C."/>
            <person name="Malmstrom R."/>
            <person name="Stieglmeier M."/>
            <person name="Klingl A."/>
            <person name="Woyke T."/>
            <person name="Ryan C.M."/>
            <person name="Banfield J.F."/>
        </authorList>
    </citation>
    <scope>NUCLEOTIDE SEQUENCE [LARGE SCALE GENOMIC DNA]</scope>
    <source>
        <strain evidence="13">CG08_land_8_20_14_0_20_40_16</strain>
    </source>
</reference>
<keyword evidence="11" id="KW-0411">Iron-sulfur</keyword>
<comment type="cofactor">
    <cofactor evidence="10">
        <name>Mg(2+)</name>
        <dbReference type="ChEBI" id="CHEBI:18420"/>
    </cofactor>
    <text evidence="10">Binds 1 Mg(2+) ion per subunit.</text>
</comment>
<feature type="binding site" evidence="10">
    <location>
        <position position="403"/>
    </location>
    <ligand>
        <name>Mg(2+)</name>
        <dbReference type="ChEBI" id="CHEBI:18420"/>
    </ligand>
</feature>
<feature type="active site" description="Nucleophile" evidence="9">
    <location>
        <position position="2"/>
    </location>
</feature>
<evidence type="ECO:0000313" key="14">
    <source>
        <dbReference type="Proteomes" id="UP000231542"/>
    </source>
</evidence>
<evidence type="ECO:0000256" key="3">
    <source>
        <dbReference type="ARBA" id="ARBA00011941"/>
    </source>
</evidence>
<evidence type="ECO:0000256" key="4">
    <source>
        <dbReference type="ARBA" id="ARBA00022676"/>
    </source>
</evidence>
<comment type="cofactor">
    <cofactor evidence="11">
        <name>[4Fe-4S] cluster</name>
        <dbReference type="ChEBI" id="CHEBI:49883"/>
    </cofactor>
    <text evidence="11">Binds 1 [4Fe-4S] cluster per subunit.</text>
</comment>
<evidence type="ECO:0000256" key="2">
    <source>
        <dbReference type="ARBA" id="ARBA00010138"/>
    </source>
</evidence>
<keyword evidence="7" id="KW-0315">Glutamine amidotransferase</keyword>
<organism evidence="13 14">
    <name type="scientific">Candidatus Kerfeldbacteria bacterium CG08_land_8_20_14_0_20_40_16</name>
    <dbReference type="NCBI Taxonomy" id="2014244"/>
    <lineage>
        <taxon>Bacteria</taxon>
        <taxon>Candidatus Kerfeldiibacteriota</taxon>
    </lineage>
</organism>
<feature type="binding site" evidence="11">
    <location>
        <position position="493"/>
    </location>
    <ligand>
        <name>[4Fe-4S] cluster</name>
        <dbReference type="ChEBI" id="CHEBI:49883"/>
    </ligand>
</feature>
<sequence length="502" mass="56938">MCSIFGVIAQEAKDPNEIFDYTMAGANLLQHRGHEWYGIAYSKGEFLRVDKRPGLIISLPDDRALTGKIIEDQPRMIIFQTRFSTQGGSTKINAQPHYRRLRQGTVALGSNGDVYDYNQERERLEKEGCSFISRNDSEILLQHIILMAKDDLSNIPVGIQDLMRNIPATFSSWLATEKQVYLFRDRFGNRPLYYMRIGGYFIFASEDCALLAILEHRAEHGYKDGTVEINQVLPGEIIRIDLNGEVEYLNGVEPSPCLVQCAFEKVYFTRPDSCVFGSSSKRRLYYKVLVRQEEGDRYFIEILDREVEEIASFRFRLGKQLGIENPVTDADCVISVPQSGDFATLGYCDQTKTRFQIGLIRSAYVSRTFISPGGGNRMRLASLKYRALWGLFKQAQRIVVIDDSIVYATTMTRLVHRLTIAGAKEVHIRVSCPPITTPCRYGIDMSSKGPLPAATMSVEEIRKMLKATSLKYLSSEGLKQVIGVNADNYCYACWDGNYPIHY</sequence>
<dbReference type="InterPro" id="IPR017932">
    <property type="entry name" value="GATase_2_dom"/>
</dbReference>
<dbReference type="UniPathway" id="UPA00074">
    <property type="reaction ID" value="UER00124"/>
</dbReference>
<dbReference type="SUPFAM" id="SSF56235">
    <property type="entry name" value="N-terminal nucleophile aminohydrolases (Ntn hydrolases)"/>
    <property type="match status" value="1"/>
</dbReference>
<evidence type="ECO:0000256" key="5">
    <source>
        <dbReference type="ARBA" id="ARBA00022679"/>
    </source>
</evidence>
<feature type="binding site" evidence="11">
    <location>
        <position position="261"/>
    </location>
    <ligand>
        <name>[4Fe-4S] cluster</name>
        <dbReference type="ChEBI" id="CHEBI:49883"/>
    </ligand>
</feature>
<dbReference type="InterPro" id="IPR005854">
    <property type="entry name" value="PurF"/>
</dbReference>
<dbReference type="Gene3D" id="3.60.20.10">
    <property type="entry name" value="Glutamine Phosphoribosylpyrophosphate, subunit 1, domain 1"/>
    <property type="match status" value="2"/>
</dbReference>
<comment type="pathway">
    <text evidence="1 8">Purine metabolism; IMP biosynthesis via de novo pathway; N(1)-(5-phospho-D-ribosyl)glycinamide from 5-phospho-alpha-D-ribose 1-diphosphate: step 1/2.</text>
</comment>
<dbReference type="PIRSF" id="PIRSF000485">
    <property type="entry name" value="Amd_phspho_trans"/>
    <property type="match status" value="1"/>
</dbReference>
<dbReference type="PANTHER" id="PTHR11907">
    <property type="entry name" value="AMIDOPHOSPHORIBOSYLTRANSFERASE"/>
    <property type="match status" value="1"/>
</dbReference>
<keyword evidence="5 8" id="KW-0808">Transferase</keyword>
<evidence type="ECO:0000256" key="6">
    <source>
        <dbReference type="ARBA" id="ARBA00022755"/>
    </source>
</evidence>
<proteinExistence type="inferred from homology"/>
<dbReference type="GO" id="GO:0009113">
    <property type="term" value="P:purine nucleobase biosynthetic process"/>
    <property type="evidence" value="ECO:0007669"/>
    <property type="project" value="InterPro"/>
</dbReference>
<evidence type="ECO:0000256" key="10">
    <source>
        <dbReference type="PIRSR" id="PIRSR000485-2"/>
    </source>
</evidence>
<dbReference type="CDD" id="cd06223">
    <property type="entry name" value="PRTases_typeI"/>
    <property type="match status" value="1"/>
</dbReference>